<reference evidence="1 2" key="1">
    <citation type="submission" date="2024-03" db="EMBL/GenBank/DDBJ databases">
        <title>The Acrasis kona genome and developmental transcriptomes reveal deep origins of eukaryotic multicellular pathways.</title>
        <authorList>
            <person name="Sheikh S."/>
            <person name="Fu C.-J."/>
            <person name="Brown M.W."/>
            <person name="Baldauf S.L."/>
        </authorList>
    </citation>
    <scope>NUCLEOTIDE SEQUENCE [LARGE SCALE GENOMIC DNA]</scope>
    <source>
        <strain evidence="1 2">ATCC MYA-3509</strain>
    </source>
</reference>
<dbReference type="EMBL" id="JAOPGA020000966">
    <property type="protein sequence ID" value="KAL0483512.1"/>
    <property type="molecule type" value="Genomic_DNA"/>
</dbReference>
<accession>A0AAW2Z128</accession>
<organism evidence="1 2">
    <name type="scientific">Acrasis kona</name>
    <dbReference type="NCBI Taxonomy" id="1008807"/>
    <lineage>
        <taxon>Eukaryota</taxon>
        <taxon>Discoba</taxon>
        <taxon>Heterolobosea</taxon>
        <taxon>Tetramitia</taxon>
        <taxon>Eutetramitia</taxon>
        <taxon>Acrasidae</taxon>
        <taxon>Acrasis</taxon>
    </lineage>
</organism>
<evidence type="ECO:0000313" key="2">
    <source>
        <dbReference type="Proteomes" id="UP001431209"/>
    </source>
</evidence>
<gene>
    <name evidence="1" type="ORF">AKO1_014545</name>
</gene>
<dbReference type="Proteomes" id="UP001431209">
    <property type="component" value="Unassembled WGS sequence"/>
</dbReference>
<name>A0AAW2Z128_9EUKA</name>
<evidence type="ECO:0000313" key="1">
    <source>
        <dbReference type="EMBL" id="KAL0483512.1"/>
    </source>
</evidence>
<protein>
    <submittedName>
        <fullName evidence="1">DNA ligase</fullName>
    </submittedName>
</protein>
<keyword evidence="1" id="KW-0436">Ligase</keyword>
<comment type="caution">
    <text evidence="1">The sequence shown here is derived from an EMBL/GenBank/DDBJ whole genome shotgun (WGS) entry which is preliminary data.</text>
</comment>
<keyword evidence="2" id="KW-1185">Reference proteome</keyword>
<sequence>MGNNHTTHKINNIITIRYTFMPENTTGQINISDKVTLDEVQLLFGVIMPSHQGYGHKYECYDISTWQTIRNSSDWSKVLSRYIKSQTREPLHFRTTKKPLPLYQRRSSPQSNVHVMSTVRHGPQAKKVSAPTEFIASQITYQKPCKVSNDDLFDFVINREPEKRYVKTRRH</sequence>
<proteinExistence type="predicted"/>
<dbReference type="AlphaFoldDB" id="A0AAW2Z128"/>
<dbReference type="GO" id="GO:0016874">
    <property type="term" value="F:ligase activity"/>
    <property type="evidence" value="ECO:0007669"/>
    <property type="project" value="UniProtKB-KW"/>
</dbReference>